<dbReference type="STRING" id="1167006.UWK_00926"/>
<name>M1PCP9_DESSD</name>
<evidence type="ECO:0000313" key="3">
    <source>
        <dbReference type="Proteomes" id="UP000011721"/>
    </source>
</evidence>
<keyword evidence="3" id="KW-1185">Reference proteome</keyword>
<evidence type="ECO:0000313" key="2">
    <source>
        <dbReference type="EMBL" id="AGF77500.1"/>
    </source>
</evidence>
<protein>
    <submittedName>
        <fullName evidence="2">Uncharacterized protein</fullName>
    </submittedName>
</protein>
<accession>M1PCP9</accession>
<gene>
    <name evidence="2" type="ordered locus">UWK_00926</name>
</gene>
<reference evidence="3" key="1">
    <citation type="journal article" date="2013" name="Stand. Genomic Sci.">
        <title>Complete genome sequence of Desulfocapsa sulfexigens, a marine deltaproteobacterium specialized in disproportionating inorganic sulfur compounds.</title>
        <authorList>
            <person name="Finster K.W."/>
            <person name="Kjeldsen K.U."/>
            <person name="Kube M."/>
            <person name="Reinhardt R."/>
            <person name="Mussmann M."/>
            <person name="Amann R."/>
            <person name="Schreiber L."/>
        </authorList>
    </citation>
    <scope>NUCLEOTIDE SEQUENCE [LARGE SCALE GENOMIC DNA]</scope>
    <source>
        <strain evidence="3">DSM 10523 / SB164P1</strain>
    </source>
</reference>
<feature type="region of interest" description="Disordered" evidence="1">
    <location>
        <begin position="31"/>
        <end position="55"/>
    </location>
</feature>
<dbReference type="KEGG" id="dsf:UWK_00926"/>
<evidence type="ECO:0000256" key="1">
    <source>
        <dbReference type="SAM" id="MobiDB-lite"/>
    </source>
</evidence>
<dbReference type="AlphaFoldDB" id="M1PCP9"/>
<dbReference type="HOGENOM" id="CLU_3024782_0_0_7"/>
<proteinExistence type="predicted"/>
<dbReference type="EMBL" id="CP003985">
    <property type="protein sequence ID" value="AGF77500.1"/>
    <property type="molecule type" value="Genomic_DNA"/>
</dbReference>
<sequence length="55" mass="6261">MFCLTFVLTPPGLCLCSVHVALEKEGCKRKISGKDQQKLNKHREGEYDENPGKRQ</sequence>
<dbReference type="Proteomes" id="UP000011721">
    <property type="component" value="Chromosome"/>
</dbReference>
<organism evidence="2 3">
    <name type="scientific">Desulfocapsa sulfexigens (strain DSM 10523 / SB164P1)</name>
    <dbReference type="NCBI Taxonomy" id="1167006"/>
    <lineage>
        <taxon>Bacteria</taxon>
        <taxon>Pseudomonadati</taxon>
        <taxon>Thermodesulfobacteriota</taxon>
        <taxon>Desulfobulbia</taxon>
        <taxon>Desulfobulbales</taxon>
        <taxon>Desulfocapsaceae</taxon>
        <taxon>Desulfocapsa</taxon>
    </lineage>
</organism>